<gene>
    <name evidence="1" type="ORF">U7230_05660</name>
</gene>
<reference evidence="1 2" key="1">
    <citation type="journal article" date="2024" name="Front. Microbiol.">
        <title>Novel thermophilic genera Geochorda gen. nov. and Carboxydochorda gen. nov. from the deep terrestrial subsurface reveal the ecophysiological diversity in the class Limnochordia.</title>
        <authorList>
            <person name="Karnachuk O.V."/>
            <person name="Lukina A.P."/>
            <person name="Avakyan M.R."/>
            <person name="Kadnikov V.V."/>
            <person name="Begmatov S."/>
            <person name="Beletsky A.V."/>
            <person name="Vlasova K.G."/>
            <person name="Novikov A.A."/>
            <person name="Shcherbakova V.A."/>
            <person name="Mardanov A.V."/>
            <person name="Ravin N.V."/>
        </authorList>
    </citation>
    <scope>NUCLEOTIDE SEQUENCE [LARGE SCALE GENOMIC DNA]</scope>
    <source>
        <strain evidence="1 2">L945</strain>
    </source>
</reference>
<dbReference type="InterPro" id="IPR024479">
    <property type="entry name" value="DUF3866"/>
</dbReference>
<proteinExistence type="predicted"/>
<dbReference type="Proteomes" id="UP001332192">
    <property type="component" value="Chromosome"/>
</dbReference>
<organism evidence="1 2">
    <name type="scientific">Carboxydichorda subterranea</name>
    <dbReference type="NCBI Taxonomy" id="3109565"/>
    <lineage>
        <taxon>Bacteria</taxon>
        <taxon>Bacillati</taxon>
        <taxon>Bacillota</taxon>
        <taxon>Limnochordia</taxon>
        <taxon>Limnochordales</taxon>
        <taxon>Geochordaceae</taxon>
        <taxon>Carboxydichorda</taxon>
    </lineage>
</organism>
<name>A0ABZ1C049_9FIRM</name>
<accession>A0ABZ1C049</accession>
<evidence type="ECO:0000313" key="2">
    <source>
        <dbReference type="Proteomes" id="UP001332192"/>
    </source>
</evidence>
<sequence>MIELRVGVVHQVVGRDGDRVDLVVRIDGQGAAPSDEPGFYPAYALTQLGYGGWYPGQRVLVNTSAVSLSLGSGGYHVVVAPLDPPRPPGDWRTPALRRRLHGHIVKLRYTPLQTVVRAAEEPGSPYHRALRRVTRIDGLPVAVLALHGMLTPLVAALRWAWGEERRPRVAYVMTDATSLAAASMRTLGQVRRARLIDLLITAGQALGGDLEAVHPASALAVARLAGCDVALVGPGPGTVGTATPLGTTALEQAYLADLVTALGGTAVVPLRISQADARVRHRGVSHHDRIALGQLAGRPATVVLPARLPRALRRLVVGQLAAAGILRRHRVVQADPLPARPALERLPFVPRTMGRDPAADPAFFDGCLAAGMVLARLSAARAGDSGAVRAGRMGWRE</sequence>
<dbReference type="RefSeq" id="WP_324717763.1">
    <property type="nucleotide sequence ID" value="NZ_CP141615.1"/>
</dbReference>
<protein>
    <submittedName>
        <fullName evidence="1">DUF3866 family protein</fullName>
    </submittedName>
</protein>
<keyword evidence="2" id="KW-1185">Reference proteome</keyword>
<dbReference type="EMBL" id="CP141615">
    <property type="protein sequence ID" value="WRP18490.1"/>
    <property type="molecule type" value="Genomic_DNA"/>
</dbReference>
<evidence type="ECO:0000313" key="1">
    <source>
        <dbReference type="EMBL" id="WRP18490.1"/>
    </source>
</evidence>
<dbReference type="Pfam" id="PF12982">
    <property type="entry name" value="DUF3866"/>
    <property type="match status" value="1"/>
</dbReference>